<organism evidence="1 2">
    <name type="scientific">Tanacetum coccineum</name>
    <dbReference type="NCBI Taxonomy" id="301880"/>
    <lineage>
        <taxon>Eukaryota</taxon>
        <taxon>Viridiplantae</taxon>
        <taxon>Streptophyta</taxon>
        <taxon>Embryophyta</taxon>
        <taxon>Tracheophyta</taxon>
        <taxon>Spermatophyta</taxon>
        <taxon>Magnoliopsida</taxon>
        <taxon>eudicotyledons</taxon>
        <taxon>Gunneridae</taxon>
        <taxon>Pentapetalae</taxon>
        <taxon>asterids</taxon>
        <taxon>campanulids</taxon>
        <taxon>Asterales</taxon>
        <taxon>Asteraceae</taxon>
        <taxon>Asteroideae</taxon>
        <taxon>Anthemideae</taxon>
        <taxon>Anthemidinae</taxon>
        <taxon>Tanacetum</taxon>
    </lineage>
</organism>
<accession>A0ABQ5D7F0</accession>
<evidence type="ECO:0000313" key="1">
    <source>
        <dbReference type="EMBL" id="GJT34213.1"/>
    </source>
</evidence>
<keyword evidence="2" id="KW-1185">Reference proteome</keyword>
<name>A0ABQ5D7F0_9ASTR</name>
<proteinExistence type="predicted"/>
<gene>
    <name evidence="1" type="ORF">Tco_0924632</name>
</gene>
<reference evidence="1" key="1">
    <citation type="journal article" date="2022" name="Int. J. Mol. Sci.">
        <title>Draft Genome of Tanacetum Coccineum: Genomic Comparison of Closely Related Tanacetum-Family Plants.</title>
        <authorList>
            <person name="Yamashiro T."/>
            <person name="Shiraishi A."/>
            <person name="Nakayama K."/>
            <person name="Satake H."/>
        </authorList>
    </citation>
    <scope>NUCLEOTIDE SEQUENCE</scope>
</reference>
<evidence type="ECO:0008006" key="3">
    <source>
        <dbReference type="Google" id="ProtNLM"/>
    </source>
</evidence>
<sequence length="186" mass="21585">MKGLAGLNTTSHDIYAISVSLFPIAKQRTTRGVIAKLVLAACAYFLWQECNWRLFKKLKRSSTQIIDCINSVVHLKLLSCRFKKSRDGLRMARLWDLPAAMFRLKEEKARRHGKVYNWETATYGRIWYDNDVRDLRSVESEFPSIVFNDQLTSELTLLCEPTISSLNEIKLTLEYCLTNLTMKITR</sequence>
<protein>
    <recommendedName>
        <fullName evidence="3">Reverse transcriptase zinc-binding domain-containing protein</fullName>
    </recommendedName>
</protein>
<dbReference type="EMBL" id="BQNB010014943">
    <property type="protein sequence ID" value="GJT34213.1"/>
    <property type="molecule type" value="Genomic_DNA"/>
</dbReference>
<dbReference type="Proteomes" id="UP001151760">
    <property type="component" value="Unassembled WGS sequence"/>
</dbReference>
<comment type="caution">
    <text evidence="1">The sequence shown here is derived from an EMBL/GenBank/DDBJ whole genome shotgun (WGS) entry which is preliminary data.</text>
</comment>
<reference evidence="1" key="2">
    <citation type="submission" date="2022-01" db="EMBL/GenBank/DDBJ databases">
        <authorList>
            <person name="Yamashiro T."/>
            <person name="Shiraishi A."/>
            <person name="Satake H."/>
            <person name="Nakayama K."/>
        </authorList>
    </citation>
    <scope>NUCLEOTIDE SEQUENCE</scope>
</reference>
<evidence type="ECO:0000313" key="2">
    <source>
        <dbReference type="Proteomes" id="UP001151760"/>
    </source>
</evidence>